<organism evidence="2 4">
    <name type="scientific">Streptococcus gallolyticus</name>
    <dbReference type="NCBI Taxonomy" id="315405"/>
    <lineage>
        <taxon>Bacteria</taxon>
        <taxon>Bacillati</taxon>
        <taxon>Bacillota</taxon>
        <taxon>Bacilli</taxon>
        <taxon>Lactobacillales</taxon>
        <taxon>Streptococcaceae</taxon>
        <taxon>Streptococcus</taxon>
    </lineage>
</organism>
<dbReference type="CDD" id="cd07762">
    <property type="entry name" value="CYTH-like_Pase_1"/>
    <property type="match status" value="1"/>
</dbReference>
<accession>A0A060RHJ2</accession>
<sequence>MTHLEIEYKTLLTKDEFNRLNNQFSHVAPITQTNYYFDSENFDMKANRMSLRIRTLPNRAEITLKIPKEVGNLEYNYDLSVADAKEIIKSGKFPDVDFLNLIEENGVKLSSLKNFGSLTTTRRETMTKIGLMALDSNQYAGIKDYELELEVENAEQGKKDFDNFLAEHAIDFKYAKSKVARFSATLKRI</sequence>
<dbReference type="PROSITE" id="PS51707">
    <property type="entry name" value="CYTH"/>
    <property type="match status" value="1"/>
</dbReference>
<evidence type="ECO:0000313" key="3">
    <source>
        <dbReference type="EMBL" id="SEL94486.1"/>
    </source>
</evidence>
<reference evidence="3 5" key="3">
    <citation type="submission" date="2016-10" db="EMBL/GenBank/DDBJ databases">
        <authorList>
            <person name="de Groot N.N."/>
        </authorList>
    </citation>
    <scope>NUCLEOTIDE SEQUENCE [LARGE SCALE GENOMIC DNA]</scope>
    <source>
        <strain evidence="3 5">VTM1R29</strain>
    </source>
</reference>
<dbReference type="Gene3D" id="2.40.320.10">
    <property type="entry name" value="Hypothetical Protein Pfu-838710-001"/>
    <property type="match status" value="1"/>
</dbReference>
<dbReference type="InterPro" id="IPR009195">
    <property type="entry name" value="Uncharacterised_YjbK"/>
</dbReference>
<dbReference type="Proteomes" id="UP000182764">
    <property type="component" value="Unassembled WGS sequence"/>
</dbReference>
<dbReference type="InterPro" id="IPR033469">
    <property type="entry name" value="CYTH-like_dom_sf"/>
</dbReference>
<dbReference type="PIRSF" id="PIRSF012526">
    <property type="entry name" value="CYTH_UCP012526"/>
    <property type="match status" value="1"/>
</dbReference>
<evidence type="ECO:0000313" key="2">
    <source>
        <dbReference type="EMBL" id="CDO18044.1"/>
    </source>
</evidence>
<proteinExistence type="predicted"/>
<keyword evidence="2" id="KW-0456">Lyase</keyword>
<dbReference type="GO" id="GO:0004016">
    <property type="term" value="F:adenylate cyclase activity"/>
    <property type="evidence" value="ECO:0007669"/>
    <property type="project" value="UniProtKB-EC"/>
</dbReference>
<reference evidence="2 4" key="2">
    <citation type="submission" date="2014-05" db="EMBL/GenBank/DDBJ databases">
        <title>Genome sequence of Streptococcus gallolyticus.</title>
        <authorList>
            <person name="Del Campo R."/>
        </authorList>
    </citation>
    <scope>NUCLEOTIDE SEQUENCE [LARGE SCALE GENOMIC DNA]</scope>
    <source>
        <strain evidence="2 4">LMG17956</strain>
    </source>
</reference>
<dbReference type="SUPFAM" id="SSF55154">
    <property type="entry name" value="CYTH-like phosphatases"/>
    <property type="match status" value="1"/>
</dbReference>
<dbReference type="RefSeq" id="WP_039694141.1">
    <property type="nucleotide sequence ID" value="NZ_FNFJ01000001.1"/>
</dbReference>
<dbReference type="InterPro" id="IPR023577">
    <property type="entry name" value="CYTH_domain"/>
</dbReference>
<feature type="domain" description="CYTH" evidence="1">
    <location>
        <begin position="3"/>
        <end position="189"/>
    </location>
</feature>
<evidence type="ECO:0000313" key="4">
    <source>
        <dbReference type="Proteomes" id="UP000027584"/>
    </source>
</evidence>
<reference evidence="2 4" key="1">
    <citation type="submission" date="2014-02" db="EMBL/GenBank/DDBJ databases">
        <authorList>
            <person name="Manrique M."/>
        </authorList>
    </citation>
    <scope>NUCLEOTIDE SEQUENCE [LARGE SCALE GENOMIC DNA]</scope>
    <source>
        <strain evidence="2 4">LMG17956</strain>
    </source>
</reference>
<dbReference type="SMART" id="SM01118">
    <property type="entry name" value="CYTH"/>
    <property type="match status" value="1"/>
</dbReference>
<dbReference type="EMBL" id="FOBM01000001">
    <property type="protein sequence ID" value="SEL94486.1"/>
    <property type="molecule type" value="Genomic_DNA"/>
</dbReference>
<protein>
    <submittedName>
        <fullName evidence="2">Adenylate cyclase</fullName>
        <ecNumber evidence="2">4.6.1.1</ecNumber>
    </submittedName>
</protein>
<dbReference type="Proteomes" id="UP000027584">
    <property type="component" value="Unassembled WGS sequence"/>
</dbReference>
<evidence type="ECO:0000313" key="5">
    <source>
        <dbReference type="Proteomes" id="UP000182764"/>
    </source>
</evidence>
<evidence type="ECO:0000259" key="1">
    <source>
        <dbReference type="PROSITE" id="PS51707"/>
    </source>
</evidence>
<dbReference type="EMBL" id="CCBC010000148">
    <property type="protein sequence ID" value="CDO18044.1"/>
    <property type="molecule type" value="Genomic_DNA"/>
</dbReference>
<dbReference type="Pfam" id="PF01928">
    <property type="entry name" value="CYTH"/>
    <property type="match status" value="1"/>
</dbReference>
<dbReference type="EC" id="4.6.1.1" evidence="2"/>
<gene>
    <name evidence="2" type="ORF">BN963_SGAL_01239</name>
    <name evidence="3" type="ORF">SAMN04487839_101362</name>
</gene>
<name>A0A060RHJ2_9STRE</name>
<dbReference type="AlphaFoldDB" id="A0A060RHJ2"/>